<dbReference type="PROSITE" id="PS00217">
    <property type="entry name" value="SUGAR_TRANSPORT_2"/>
    <property type="match status" value="1"/>
</dbReference>
<feature type="transmembrane region" description="Helical" evidence="8">
    <location>
        <begin position="158"/>
        <end position="177"/>
    </location>
</feature>
<evidence type="ECO:0000256" key="2">
    <source>
        <dbReference type="ARBA" id="ARBA00010992"/>
    </source>
</evidence>
<dbReference type="InterPro" id="IPR005829">
    <property type="entry name" value="Sugar_transporter_CS"/>
</dbReference>
<evidence type="ECO:0000256" key="1">
    <source>
        <dbReference type="ARBA" id="ARBA00004141"/>
    </source>
</evidence>
<evidence type="ECO:0000313" key="10">
    <source>
        <dbReference type="EMBL" id="CEJ60492.1"/>
    </source>
</evidence>
<feature type="transmembrane region" description="Helical" evidence="8">
    <location>
        <begin position="123"/>
        <end position="146"/>
    </location>
</feature>
<comment type="similarity">
    <text evidence="2 7">Belongs to the major facilitator superfamily. Sugar transporter (TC 2.A.1.1) family.</text>
</comment>
<comment type="subcellular location">
    <subcellularLocation>
        <location evidence="1">Membrane</location>
        <topology evidence="1">Multi-pass membrane protein</topology>
    </subcellularLocation>
</comment>
<dbReference type="PRINTS" id="PR00171">
    <property type="entry name" value="SUGRTRNSPORT"/>
</dbReference>
<dbReference type="GO" id="GO:0016020">
    <property type="term" value="C:membrane"/>
    <property type="evidence" value="ECO:0007669"/>
    <property type="project" value="UniProtKB-SubCell"/>
</dbReference>
<evidence type="ECO:0000259" key="9">
    <source>
        <dbReference type="PROSITE" id="PS50850"/>
    </source>
</evidence>
<dbReference type="Proteomes" id="UP000042958">
    <property type="component" value="Unassembled WGS sequence"/>
</dbReference>
<evidence type="ECO:0000313" key="11">
    <source>
        <dbReference type="Proteomes" id="UP000042958"/>
    </source>
</evidence>
<evidence type="ECO:0000256" key="5">
    <source>
        <dbReference type="ARBA" id="ARBA00022989"/>
    </source>
</evidence>
<dbReference type="Gene3D" id="1.20.1250.20">
    <property type="entry name" value="MFS general substrate transporter like domains"/>
    <property type="match status" value="1"/>
</dbReference>
<keyword evidence="11" id="KW-1185">Reference proteome</keyword>
<feature type="transmembrane region" description="Helical" evidence="8">
    <location>
        <begin position="461"/>
        <end position="480"/>
    </location>
</feature>
<protein>
    <submittedName>
        <fullName evidence="10">Putative Sugar transporter</fullName>
    </submittedName>
</protein>
<feature type="transmembrane region" description="Helical" evidence="8">
    <location>
        <begin position="27"/>
        <end position="44"/>
    </location>
</feature>
<dbReference type="OrthoDB" id="8120565at2759"/>
<dbReference type="EMBL" id="CDHK01000008">
    <property type="protein sequence ID" value="CEJ60492.1"/>
    <property type="molecule type" value="Genomic_DNA"/>
</dbReference>
<evidence type="ECO:0000256" key="7">
    <source>
        <dbReference type="RuleBase" id="RU003346"/>
    </source>
</evidence>
<dbReference type="GO" id="GO:0005351">
    <property type="term" value="F:carbohydrate:proton symporter activity"/>
    <property type="evidence" value="ECO:0007669"/>
    <property type="project" value="TreeGrafter"/>
</dbReference>
<dbReference type="InterPro" id="IPR003663">
    <property type="entry name" value="Sugar/inositol_transpt"/>
</dbReference>
<keyword evidence="4 8" id="KW-0812">Transmembrane</keyword>
<reference evidence="11" key="1">
    <citation type="journal article" date="2015" name="Genome Announc.">
        <title>Draft genome sequence of the fungus Penicillium brasilianum MG11.</title>
        <authorList>
            <person name="Horn F."/>
            <person name="Linde J."/>
            <person name="Mattern D.J."/>
            <person name="Walther G."/>
            <person name="Guthke R."/>
            <person name="Brakhage A.A."/>
            <person name="Valiante V."/>
        </authorList>
    </citation>
    <scope>NUCLEOTIDE SEQUENCE [LARGE SCALE GENOMIC DNA]</scope>
    <source>
        <strain evidence="11">MG11</strain>
    </source>
</reference>
<dbReference type="PROSITE" id="PS00216">
    <property type="entry name" value="SUGAR_TRANSPORT_1"/>
    <property type="match status" value="1"/>
</dbReference>
<name>A0A0F7TZS1_PENBI</name>
<dbReference type="InterPro" id="IPR050360">
    <property type="entry name" value="MFS_Sugar_Transporters"/>
</dbReference>
<dbReference type="NCBIfam" id="TIGR00879">
    <property type="entry name" value="SP"/>
    <property type="match status" value="1"/>
</dbReference>
<evidence type="ECO:0000256" key="8">
    <source>
        <dbReference type="SAM" id="Phobius"/>
    </source>
</evidence>
<dbReference type="SUPFAM" id="SSF103473">
    <property type="entry name" value="MFS general substrate transporter"/>
    <property type="match status" value="1"/>
</dbReference>
<dbReference type="FunFam" id="1.20.1250.20:FF:000388">
    <property type="entry name" value="MFS sugar transporter, putative"/>
    <property type="match status" value="1"/>
</dbReference>
<dbReference type="Pfam" id="PF00083">
    <property type="entry name" value="Sugar_tr"/>
    <property type="match status" value="1"/>
</dbReference>
<dbReference type="InterPro" id="IPR020846">
    <property type="entry name" value="MFS_dom"/>
</dbReference>
<feature type="transmembrane region" description="Helical" evidence="8">
    <location>
        <begin position="492"/>
        <end position="510"/>
    </location>
</feature>
<feature type="transmembrane region" description="Helical" evidence="8">
    <location>
        <begin position="226"/>
        <end position="245"/>
    </location>
</feature>
<organism evidence="10 11">
    <name type="scientific">Penicillium brasilianum</name>
    <dbReference type="NCBI Taxonomy" id="104259"/>
    <lineage>
        <taxon>Eukaryota</taxon>
        <taxon>Fungi</taxon>
        <taxon>Dikarya</taxon>
        <taxon>Ascomycota</taxon>
        <taxon>Pezizomycotina</taxon>
        <taxon>Eurotiomycetes</taxon>
        <taxon>Eurotiomycetidae</taxon>
        <taxon>Eurotiales</taxon>
        <taxon>Aspergillaceae</taxon>
        <taxon>Penicillium</taxon>
    </lineage>
</organism>
<dbReference type="PANTHER" id="PTHR48022">
    <property type="entry name" value="PLASTIDIC GLUCOSE TRANSPORTER 4"/>
    <property type="match status" value="1"/>
</dbReference>
<dbReference type="PANTHER" id="PTHR48022:SF12">
    <property type="entry name" value="MAJOR FACILITATOR SUPERFAMILY (MFS) PROFILE DOMAIN-CONTAINING PROTEIN"/>
    <property type="match status" value="1"/>
</dbReference>
<feature type="transmembrane region" description="Helical" evidence="8">
    <location>
        <begin position="356"/>
        <end position="378"/>
    </location>
</feature>
<keyword evidence="10" id="KW-0762">Sugar transport</keyword>
<feature type="transmembrane region" description="Helical" evidence="8">
    <location>
        <begin position="319"/>
        <end position="341"/>
    </location>
</feature>
<sequence>MAVSQSVVGRANAGKAHGIVGMLQNPYVSLTCLFASLGCIMYGYDQGVMGPVLVMENFKNHFPYFDGSTIQGWLVAALELGAWAGALINGVLADRISRKYAMMVAVVIFTLGTGLQAGAQTPAYFFAGRIIGGVGIGMFSMVIPLYQAEIAPPELRGSLVSLQQLSITVGTAIAFWLDYGMQYVGGTTCNPEGIANPYLSDGSYNSAQNHGHTCLGQKTIAWRLPLALQIIPAWILFFGMFYFPFSPRWLMMKHREEEARASLSKLRRLAPHDPLLQAEFLEIKAAVMFDEETERELVGSGGALAPWKALFAPNMFKRLVLGCGTMICQQFTGINAVLYYAPQIFSSFGFSSTKQTLLATGVTGILQIIFTLPAVGFLDKFGRKTFLIVGAIGMFCCHIVVATVEGIYKPKWDLNEGLAVGQGWVAITFIWLFAVNFAYSWGPVAWVLTQEIFPNSQRSRGVAIVASTNWMFNFVIGLTTKDMLASMKYGTYIFFAIFSGLGGLFIWKFAPETKDKTLEELDMFFGGEKESVAAADRQRMERIYETLGLAGVEVIEDLKGEKEIASEQVEVEAAHKA</sequence>
<keyword evidence="3 7" id="KW-0813">Transport</keyword>
<accession>A0A0F7TZS1</accession>
<evidence type="ECO:0000256" key="6">
    <source>
        <dbReference type="ARBA" id="ARBA00023136"/>
    </source>
</evidence>
<evidence type="ECO:0000256" key="3">
    <source>
        <dbReference type="ARBA" id="ARBA00022448"/>
    </source>
</evidence>
<dbReference type="PROSITE" id="PS50850">
    <property type="entry name" value="MFS"/>
    <property type="match status" value="1"/>
</dbReference>
<dbReference type="InterPro" id="IPR005828">
    <property type="entry name" value="MFS_sugar_transport-like"/>
</dbReference>
<dbReference type="AlphaFoldDB" id="A0A0F7TZS1"/>
<dbReference type="InterPro" id="IPR036259">
    <property type="entry name" value="MFS_trans_sf"/>
</dbReference>
<keyword evidence="6 8" id="KW-0472">Membrane</keyword>
<dbReference type="FunFam" id="1.20.1250.20:FF:000451">
    <property type="entry name" value="MFS sugar transporter, putative"/>
    <property type="match status" value="1"/>
</dbReference>
<proteinExistence type="inferred from homology"/>
<feature type="transmembrane region" description="Helical" evidence="8">
    <location>
        <begin position="70"/>
        <end position="93"/>
    </location>
</feature>
<feature type="domain" description="Major facilitator superfamily (MFS) profile" evidence="9">
    <location>
        <begin position="31"/>
        <end position="514"/>
    </location>
</feature>
<feature type="transmembrane region" description="Helical" evidence="8">
    <location>
        <begin position="100"/>
        <end position="117"/>
    </location>
</feature>
<feature type="transmembrane region" description="Helical" evidence="8">
    <location>
        <begin position="424"/>
        <end position="449"/>
    </location>
</feature>
<evidence type="ECO:0000256" key="4">
    <source>
        <dbReference type="ARBA" id="ARBA00022692"/>
    </source>
</evidence>
<feature type="transmembrane region" description="Helical" evidence="8">
    <location>
        <begin position="385"/>
        <end position="404"/>
    </location>
</feature>
<keyword evidence="5 8" id="KW-1133">Transmembrane helix</keyword>
<gene>
    <name evidence="10" type="ORF">PMG11_09064</name>
</gene>